<name>A0A9W6TH66_9STRA</name>
<protein>
    <submittedName>
        <fullName evidence="1">Unnamed protein product</fullName>
    </submittedName>
</protein>
<evidence type="ECO:0000313" key="1">
    <source>
        <dbReference type="EMBL" id="GMF12951.1"/>
    </source>
</evidence>
<dbReference type="EMBL" id="BSXW01000135">
    <property type="protein sequence ID" value="GMF12951.1"/>
    <property type="molecule type" value="Genomic_DNA"/>
</dbReference>
<gene>
    <name evidence="1" type="ORF">Plil01_000348900</name>
</gene>
<accession>A0A9W6TH66</accession>
<evidence type="ECO:0000313" key="2">
    <source>
        <dbReference type="Proteomes" id="UP001165083"/>
    </source>
</evidence>
<reference evidence="1" key="1">
    <citation type="submission" date="2023-04" db="EMBL/GenBank/DDBJ databases">
        <title>Phytophthora lilii NBRC 32176.</title>
        <authorList>
            <person name="Ichikawa N."/>
            <person name="Sato H."/>
            <person name="Tonouchi N."/>
        </authorList>
    </citation>
    <scope>NUCLEOTIDE SEQUENCE</scope>
    <source>
        <strain evidence="1">NBRC 32176</strain>
    </source>
</reference>
<proteinExistence type="predicted"/>
<sequence length="207" mass="23763">MKDDRLEGVALEGYFHAVVRGGQPLLIDYCTYDNVSRKNIKEAEWRAIMDKDKGEISFPPASKIKWSGADVDDCVEVMKRWSVDLSMANYWIPADSLCETIDAVAKCKFRNENESRICFLQLTKAKKHKFDADILWRLAQPFVGKVKVCYIALMSVKDHDIVADFRLMPAVISHEEISKHIPLYVARYRFASVESTFEESQIQAFSN</sequence>
<dbReference type="Proteomes" id="UP001165083">
    <property type="component" value="Unassembled WGS sequence"/>
</dbReference>
<dbReference type="AlphaFoldDB" id="A0A9W6TH66"/>
<organism evidence="1 2">
    <name type="scientific">Phytophthora lilii</name>
    <dbReference type="NCBI Taxonomy" id="2077276"/>
    <lineage>
        <taxon>Eukaryota</taxon>
        <taxon>Sar</taxon>
        <taxon>Stramenopiles</taxon>
        <taxon>Oomycota</taxon>
        <taxon>Peronosporomycetes</taxon>
        <taxon>Peronosporales</taxon>
        <taxon>Peronosporaceae</taxon>
        <taxon>Phytophthora</taxon>
    </lineage>
</organism>
<comment type="caution">
    <text evidence="1">The sequence shown here is derived from an EMBL/GenBank/DDBJ whole genome shotgun (WGS) entry which is preliminary data.</text>
</comment>
<dbReference type="OrthoDB" id="88815at2759"/>
<keyword evidence="2" id="KW-1185">Reference proteome</keyword>